<sequence>MCSNSHDQAMTCAEGSVYNPETGSCVPQTTS</sequence>
<name>A0A5A9ZWL6_9RHOB</name>
<keyword evidence="3" id="KW-1185">Reference proteome</keyword>
<reference evidence="2 3" key="1">
    <citation type="submission" date="2019-07" db="EMBL/GenBank/DDBJ databases">
        <title>Aquicoccus porphyridii gen. nov., sp. nov., isolated from a small marine red alga, Porphyridium marinum.</title>
        <authorList>
            <person name="Liu L."/>
        </authorList>
    </citation>
    <scope>NUCLEOTIDE SEQUENCE [LARGE SCALE GENOMIC DNA]</scope>
    <source>
        <strain evidence="2 3">L1 8-17</strain>
    </source>
</reference>
<dbReference type="Proteomes" id="UP000325291">
    <property type="component" value="Unassembled WGS sequence"/>
</dbReference>
<gene>
    <name evidence="2" type="ORF">FLO80_00265</name>
</gene>
<dbReference type="Gene3D" id="2.170.140.10">
    <property type="entry name" value="Chitin binding domain"/>
    <property type="match status" value="1"/>
</dbReference>
<dbReference type="InterPro" id="IPR002557">
    <property type="entry name" value="Chitin-bd_dom"/>
</dbReference>
<dbReference type="AlphaFoldDB" id="A0A5A9ZWL6"/>
<proteinExistence type="predicted"/>
<dbReference type="GO" id="GO:0008061">
    <property type="term" value="F:chitin binding"/>
    <property type="evidence" value="ECO:0007669"/>
    <property type="project" value="InterPro"/>
</dbReference>
<dbReference type="InterPro" id="IPR036508">
    <property type="entry name" value="Chitin-bd_dom_sf"/>
</dbReference>
<dbReference type="EMBL" id="VINQ01000001">
    <property type="protein sequence ID" value="KAA0921172.1"/>
    <property type="molecule type" value="Genomic_DNA"/>
</dbReference>
<comment type="caution">
    <text evidence="2">The sequence shown here is derived from an EMBL/GenBank/DDBJ whole genome shotgun (WGS) entry which is preliminary data.</text>
</comment>
<feature type="domain" description="Chitin-binding type-2" evidence="1">
    <location>
        <begin position="2"/>
        <end position="30"/>
    </location>
</feature>
<dbReference type="GO" id="GO:0005576">
    <property type="term" value="C:extracellular region"/>
    <property type="evidence" value="ECO:0007669"/>
    <property type="project" value="InterPro"/>
</dbReference>
<protein>
    <recommendedName>
        <fullName evidence="1">Chitin-binding type-2 domain-containing protein</fullName>
    </recommendedName>
</protein>
<dbReference type="Pfam" id="PF01607">
    <property type="entry name" value="CBM_14"/>
    <property type="match status" value="1"/>
</dbReference>
<dbReference type="SUPFAM" id="SSF57625">
    <property type="entry name" value="Invertebrate chitin-binding proteins"/>
    <property type="match status" value="1"/>
</dbReference>
<organism evidence="2 3">
    <name type="scientific">Aquicoccus porphyridii</name>
    <dbReference type="NCBI Taxonomy" id="1852029"/>
    <lineage>
        <taxon>Bacteria</taxon>
        <taxon>Pseudomonadati</taxon>
        <taxon>Pseudomonadota</taxon>
        <taxon>Alphaproteobacteria</taxon>
        <taxon>Rhodobacterales</taxon>
        <taxon>Paracoccaceae</taxon>
        <taxon>Aquicoccus</taxon>
    </lineage>
</organism>
<evidence type="ECO:0000313" key="2">
    <source>
        <dbReference type="EMBL" id="KAA0921172.1"/>
    </source>
</evidence>
<evidence type="ECO:0000259" key="1">
    <source>
        <dbReference type="Pfam" id="PF01607"/>
    </source>
</evidence>
<evidence type="ECO:0000313" key="3">
    <source>
        <dbReference type="Proteomes" id="UP000325291"/>
    </source>
</evidence>
<accession>A0A5A9ZWL6</accession>